<proteinExistence type="predicted"/>
<dbReference type="EMBL" id="DS268149">
    <property type="protein sequence ID" value="KMU76798.1"/>
    <property type="molecule type" value="Genomic_DNA"/>
</dbReference>
<accession>A0A0J8QZH8</accession>
<evidence type="ECO:0000313" key="1">
    <source>
        <dbReference type="EMBL" id="KMU76798.1"/>
    </source>
</evidence>
<dbReference type="OrthoDB" id="3936150at2759"/>
<reference evidence="2" key="1">
    <citation type="journal article" date="2010" name="Genome Res.">
        <title>Population genomic sequencing of Coccidioides fungi reveals recent hybridization and transposon control.</title>
        <authorList>
            <person name="Neafsey D.E."/>
            <person name="Barker B.M."/>
            <person name="Sharpton T.J."/>
            <person name="Stajich J.E."/>
            <person name="Park D.J."/>
            <person name="Whiston E."/>
            <person name="Hung C.-Y."/>
            <person name="McMahan C."/>
            <person name="White J."/>
            <person name="Sykes S."/>
            <person name="Heiman D."/>
            <person name="Young S."/>
            <person name="Zeng Q."/>
            <person name="Abouelleil A."/>
            <person name="Aftuck L."/>
            <person name="Bessette D."/>
            <person name="Brown A."/>
            <person name="FitzGerald M."/>
            <person name="Lui A."/>
            <person name="Macdonald J.P."/>
            <person name="Priest M."/>
            <person name="Orbach M.J."/>
            <person name="Galgiani J.N."/>
            <person name="Kirkland T.N."/>
            <person name="Cole G.T."/>
            <person name="Birren B.W."/>
            <person name="Henn M.R."/>
            <person name="Taylor J.W."/>
            <person name="Rounsley S.D."/>
        </authorList>
    </citation>
    <scope>NUCLEOTIDE SEQUENCE [LARGE SCALE GENOMIC DNA]</scope>
    <source>
        <strain evidence="2">RMSCC 3703</strain>
    </source>
</reference>
<name>A0A0J8QZH8_COCIT</name>
<dbReference type="Proteomes" id="UP000054559">
    <property type="component" value="Unassembled WGS sequence"/>
</dbReference>
<sequence length="90" mass="9537">MAVFAIAPLFGAAAADYGGRKTVYMFALGSFLIANILSCIPPGDRGGTVRAPDISGVRLVYLSPLPRMCSSVLPGYLLPPRNPAMPGRKW</sequence>
<organism evidence="1 2">
    <name type="scientific">Coccidioides immitis RMSCC 3703</name>
    <dbReference type="NCBI Taxonomy" id="454286"/>
    <lineage>
        <taxon>Eukaryota</taxon>
        <taxon>Fungi</taxon>
        <taxon>Dikarya</taxon>
        <taxon>Ascomycota</taxon>
        <taxon>Pezizomycotina</taxon>
        <taxon>Eurotiomycetes</taxon>
        <taxon>Eurotiomycetidae</taxon>
        <taxon>Onygenales</taxon>
        <taxon>Onygenaceae</taxon>
        <taxon>Coccidioides</taxon>
    </lineage>
</organism>
<protein>
    <recommendedName>
        <fullName evidence="3">Major facilitator superfamily (MFS) profile domain-containing protein</fullName>
    </recommendedName>
</protein>
<evidence type="ECO:0008006" key="3">
    <source>
        <dbReference type="Google" id="ProtNLM"/>
    </source>
</evidence>
<evidence type="ECO:0000313" key="2">
    <source>
        <dbReference type="Proteomes" id="UP000054559"/>
    </source>
</evidence>
<gene>
    <name evidence="1" type="ORF">CISG_05631</name>
</gene>
<dbReference type="AlphaFoldDB" id="A0A0J8QZH8"/>